<protein>
    <recommendedName>
        <fullName evidence="3">Glycosyltransferase 2-like domain-containing protein</fullName>
    </recommendedName>
</protein>
<dbReference type="AlphaFoldDB" id="A0A0T7GDP5"/>
<dbReference type="CDD" id="cd00761">
    <property type="entry name" value="Glyco_tranf_GTA_type"/>
    <property type="match status" value="1"/>
</dbReference>
<gene>
    <name evidence="1" type="ORF">NGAL_HAMBI1189_08510</name>
</gene>
<dbReference type="InterPro" id="IPR021047">
    <property type="entry name" value="Mannosyltransferase_CMT1"/>
</dbReference>
<evidence type="ECO:0000313" key="1">
    <source>
        <dbReference type="EMBL" id="CDZ45421.1"/>
    </source>
</evidence>
<dbReference type="Proteomes" id="UP000039660">
    <property type="component" value="Unassembled WGS sequence"/>
</dbReference>
<organism evidence="1 2">
    <name type="scientific">Neorhizobium galegae bv. officinalis</name>
    <dbReference type="NCBI Taxonomy" id="323656"/>
    <lineage>
        <taxon>Bacteria</taxon>
        <taxon>Pseudomonadati</taxon>
        <taxon>Pseudomonadota</taxon>
        <taxon>Alphaproteobacteria</taxon>
        <taxon>Hyphomicrobiales</taxon>
        <taxon>Rhizobiaceae</taxon>
        <taxon>Rhizobium/Agrobacterium group</taxon>
        <taxon>Neorhizobium</taxon>
    </lineage>
</organism>
<evidence type="ECO:0008006" key="3">
    <source>
        <dbReference type="Google" id="ProtNLM"/>
    </source>
</evidence>
<dbReference type="Pfam" id="PF11735">
    <property type="entry name" value="CAP59_mtransfer"/>
    <property type="match status" value="1"/>
</dbReference>
<evidence type="ECO:0000313" key="2">
    <source>
        <dbReference type="Proteomes" id="UP000039660"/>
    </source>
</evidence>
<dbReference type="SUPFAM" id="SSF53448">
    <property type="entry name" value="Nucleotide-diphospho-sugar transferases"/>
    <property type="match status" value="1"/>
</dbReference>
<accession>A0A0T7GDP5</accession>
<dbReference type="Gene3D" id="3.90.550.10">
    <property type="entry name" value="Spore Coat Polysaccharide Biosynthesis Protein SpsA, Chain A"/>
    <property type="match status" value="1"/>
</dbReference>
<reference evidence="1 2" key="1">
    <citation type="submission" date="2014-08" db="EMBL/GenBank/DDBJ databases">
        <authorList>
            <person name="Chen Y.-H."/>
        </authorList>
    </citation>
    <scope>NUCLEOTIDE SEQUENCE [LARGE SCALE GENOMIC DNA]</scope>
</reference>
<proteinExistence type="predicted"/>
<name>A0A0T7GDP5_NEOGA</name>
<dbReference type="InterPro" id="IPR029044">
    <property type="entry name" value="Nucleotide-diphossugar_trans"/>
</dbReference>
<sequence length="269" mass="30414">MIEKSAFIVGAARDCEEGLVQTLPRLSRLQQSFTRTKFFIVTNDSKDGTEKVLRQWAEDTHDAHIQNVDGLAANVARRTPRLAVARNLCLTALRDDLQRGIHHDLLVVLDLDGVNANLVEEPELSNAINSAPDDWAGLFANQRDWYYDVWALRHPSWCPTDCWKEVREAGRARFNRKRKIKAAIDQFVTGRQKKISPDDKPIPVQSAFGGFGIYRTEFLQHSLYLGLDSQGEEVCEHVALNEFIGRQGGKLYIVPSLLNDTPLEHVPGR</sequence>
<dbReference type="EMBL" id="CCRK01000002">
    <property type="protein sequence ID" value="CDZ45421.1"/>
    <property type="molecule type" value="Genomic_DNA"/>
</dbReference>
<dbReference type="RefSeq" id="WP_046631685.1">
    <property type="nucleotide sequence ID" value="NZ_CCRK01000002.1"/>
</dbReference>